<keyword evidence="2" id="KW-0472">Membrane</keyword>
<dbReference type="EMBL" id="CAFBOR010000009">
    <property type="protein sequence ID" value="CAB4977032.1"/>
    <property type="molecule type" value="Genomic_DNA"/>
</dbReference>
<keyword evidence="2" id="KW-0812">Transmembrane</keyword>
<organism evidence="3">
    <name type="scientific">freshwater metagenome</name>
    <dbReference type="NCBI Taxonomy" id="449393"/>
    <lineage>
        <taxon>unclassified sequences</taxon>
        <taxon>metagenomes</taxon>
        <taxon>ecological metagenomes</taxon>
    </lineage>
</organism>
<sequence length="185" mass="19153">MAFTRSQGFRVVLVASAATALGVGIFLFARSDTQRNAPNPTTTSKSPVGSTSSTTAAPSSTFACGPISEASIAFTRLVEALPSVESPTESQMVKVFEAYLKSLDAMGTEVAKVNAALASEWTALTRSAFAGAIAAARAGESYAEATQSIRSLNTDRFLVIRSSVEGIVTGQCSDSGLPAQDFPSE</sequence>
<proteinExistence type="predicted"/>
<feature type="region of interest" description="Disordered" evidence="1">
    <location>
        <begin position="36"/>
        <end position="59"/>
    </location>
</feature>
<feature type="transmembrane region" description="Helical" evidence="2">
    <location>
        <begin position="12"/>
        <end position="29"/>
    </location>
</feature>
<evidence type="ECO:0000313" key="3">
    <source>
        <dbReference type="EMBL" id="CAB4977032.1"/>
    </source>
</evidence>
<gene>
    <name evidence="3" type="ORF">UFOPK3974_00137</name>
</gene>
<evidence type="ECO:0000256" key="1">
    <source>
        <dbReference type="SAM" id="MobiDB-lite"/>
    </source>
</evidence>
<dbReference type="AlphaFoldDB" id="A0A6J7MCH9"/>
<name>A0A6J7MCH9_9ZZZZ</name>
<feature type="compositionally biased region" description="Polar residues" evidence="1">
    <location>
        <begin position="36"/>
        <end position="49"/>
    </location>
</feature>
<accession>A0A6J7MCH9</accession>
<protein>
    <submittedName>
        <fullName evidence="3">Unannotated protein</fullName>
    </submittedName>
</protein>
<evidence type="ECO:0000256" key="2">
    <source>
        <dbReference type="SAM" id="Phobius"/>
    </source>
</evidence>
<reference evidence="3" key="1">
    <citation type="submission" date="2020-05" db="EMBL/GenBank/DDBJ databases">
        <authorList>
            <person name="Chiriac C."/>
            <person name="Salcher M."/>
            <person name="Ghai R."/>
            <person name="Kavagutti S V."/>
        </authorList>
    </citation>
    <scope>NUCLEOTIDE SEQUENCE</scope>
</reference>
<feature type="compositionally biased region" description="Low complexity" evidence="1">
    <location>
        <begin position="50"/>
        <end position="59"/>
    </location>
</feature>
<keyword evidence="2" id="KW-1133">Transmembrane helix</keyword>